<dbReference type="AlphaFoldDB" id="A0A9X3IXA9"/>
<evidence type="ECO:0000313" key="1">
    <source>
        <dbReference type="EMBL" id="MCY1006359.1"/>
    </source>
</evidence>
<gene>
    <name evidence="1" type="ORF">OV079_12460</name>
</gene>
<keyword evidence="2" id="KW-1185">Reference proteome</keyword>
<name>A0A9X3IXA9_9BACT</name>
<accession>A0A9X3IXA9</accession>
<comment type="caution">
    <text evidence="1">The sequence shown here is derived from an EMBL/GenBank/DDBJ whole genome shotgun (WGS) entry which is preliminary data.</text>
</comment>
<dbReference type="EMBL" id="JAPNKE010000002">
    <property type="protein sequence ID" value="MCY1006359.1"/>
    <property type="molecule type" value="Genomic_DNA"/>
</dbReference>
<reference evidence="1" key="1">
    <citation type="submission" date="2022-11" db="EMBL/GenBank/DDBJ databases">
        <title>Minimal conservation of predation-associated metabolite biosynthetic gene clusters underscores biosynthetic potential of Myxococcota including descriptions for ten novel species: Archangium lansinium sp. nov., Myxococcus landrumus sp. nov., Nannocystis bai.</title>
        <authorList>
            <person name="Ahearne A."/>
            <person name="Stevens C."/>
            <person name="Phillips K."/>
        </authorList>
    </citation>
    <scope>NUCLEOTIDE SEQUENCE</scope>
    <source>
        <strain evidence="1">Na p29</strain>
    </source>
</reference>
<dbReference type="RefSeq" id="WP_267768516.1">
    <property type="nucleotide sequence ID" value="NZ_JAPNKE010000002.1"/>
</dbReference>
<sequence length="172" mass="18174">MLARQRDAGAEHAGELVVVDGEARAQVGEVAHAREQQRVGTVDAVAREQAVALVLGHRRGGAQAEALAEQAAEARELVDAAEDAAQAVPQLLALGAGDGAQQVREVRQGPARAVQLVERELAGDGDRRQGVVLATRVGVALAREAQRPTPRGRVGLVLRQRGRRVGLHRARP</sequence>
<evidence type="ECO:0000313" key="2">
    <source>
        <dbReference type="Proteomes" id="UP001150924"/>
    </source>
</evidence>
<dbReference type="Proteomes" id="UP001150924">
    <property type="component" value="Unassembled WGS sequence"/>
</dbReference>
<proteinExistence type="predicted"/>
<organism evidence="1 2">
    <name type="scientific">Nannocystis pusilla</name>
    <dbReference type="NCBI Taxonomy" id="889268"/>
    <lineage>
        <taxon>Bacteria</taxon>
        <taxon>Pseudomonadati</taxon>
        <taxon>Myxococcota</taxon>
        <taxon>Polyangia</taxon>
        <taxon>Nannocystales</taxon>
        <taxon>Nannocystaceae</taxon>
        <taxon>Nannocystis</taxon>
    </lineage>
</organism>
<protein>
    <submittedName>
        <fullName evidence="1">Uncharacterized protein</fullName>
    </submittedName>
</protein>